<organism evidence="2 3">
    <name type="scientific">Dreissena polymorpha</name>
    <name type="common">Zebra mussel</name>
    <name type="synonym">Mytilus polymorpha</name>
    <dbReference type="NCBI Taxonomy" id="45954"/>
    <lineage>
        <taxon>Eukaryota</taxon>
        <taxon>Metazoa</taxon>
        <taxon>Spiralia</taxon>
        <taxon>Lophotrochozoa</taxon>
        <taxon>Mollusca</taxon>
        <taxon>Bivalvia</taxon>
        <taxon>Autobranchia</taxon>
        <taxon>Heteroconchia</taxon>
        <taxon>Euheterodonta</taxon>
        <taxon>Imparidentia</taxon>
        <taxon>Neoheterodontei</taxon>
        <taxon>Myida</taxon>
        <taxon>Dreissenoidea</taxon>
        <taxon>Dreissenidae</taxon>
        <taxon>Dreissena</taxon>
    </lineage>
</organism>
<keyword evidence="3" id="KW-1185">Reference proteome</keyword>
<dbReference type="EMBL" id="JAIWYP010000013">
    <property type="protein sequence ID" value="KAH3718504.1"/>
    <property type="molecule type" value="Genomic_DNA"/>
</dbReference>
<gene>
    <name evidence="2" type="ORF">DPMN_061309</name>
</gene>
<protein>
    <submittedName>
        <fullName evidence="2">Uncharacterized protein</fullName>
    </submittedName>
</protein>
<keyword evidence="1" id="KW-0812">Transmembrane</keyword>
<proteinExistence type="predicted"/>
<evidence type="ECO:0000313" key="3">
    <source>
        <dbReference type="Proteomes" id="UP000828390"/>
    </source>
</evidence>
<comment type="caution">
    <text evidence="2">The sequence shown here is derived from an EMBL/GenBank/DDBJ whole genome shotgun (WGS) entry which is preliminary data.</text>
</comment>
<keyword evidence="1" id="KW-1133">Transmembrane helix</keyword>
<accession>A0A9D4HIA3</accession>
<dbReference type="Proteomes" id="UP000828390">
    <property type="component" value="Unassembled WGS sequence"/>
</dbReference>
<sequence>MMHRVAICQVLQICRVLIDGASDLFLCGSATLDWQIAYSWRNLRWVRRSWPFEKLLEVLNPPLILPFIICYYSPIFLPYWSLWLGKLSF</sequence>
<reference evidence="2" key="1">
    <citation type="journal article" date="2019" name="bioRxiv">
        <title>The Genome of the Zebra Mussel, Dreissena polymorpha: A Resource for Invasive Species Research.</title>
        <authorList>
            <person name="McCartney M.A."/>
            <person name="Auch B."/>
            <person name="Kono T."/>
            <person name="Mallez S."/>
            <person name="Zhang Y."/>
            <person name="Obille A."/>
            <person name="Becker A."/>
            <person name="Abrahante J.E."/>
            <person name="Garbe J."/>
            <person name="Badalamenti J.P."/>
            <person name="Herman A."/>
            <person name="Mangelson H."/>
            <person name="Liachko I."/>
            <person name="Sullivan S."/>
            <person name="Sone E.D."/>
            <person name="Koren S."/>
            <person name="Silverstein K.A.T."/>
            <person name="Beckman K.B."/>
            <person name="Gohl D.M."/>
        </authorList>
    </citation>
    <scope>NUCLEOTIDE SEQUENCE</scope>
    <source>
        <strain evidence="2">Duluth1</strain>
        <tissue evidence="2">Whole animal</tissue>
    </source>
</reference>
<name>A0A9D4HIA3_DREPO</name>
<evidence type="ECO:0000313" key="2">
    <source>
        <dbReference type="EMBL" id="KAH3718504.1"/>
    </source>
</evidence>
<dbReference type="AlphaFoldDB" id="A0A9D4HIA3"/>
<evidence type="ECO:0000256" key="1">
    <source>
        <dbReference type="SAM" id="Phobius"/>
    </source>
</evidence>
<feature type="transmembrane region" description="Helical" evidence="1">
    <location>
        <begin position="63"/>
        <end position="84"/>
    </location>
</feature>
<reference evidence="2" key="2">
    <citation type="submission" date="2020-11" db="EMBL/GenBank/DDBJ databases">
        <authorList>
            <person name="McCartney M.A."/>
            <person name="Auch B."/>
            <person name="Kono T."/>
            <person name="Mallez S."/>
            <person name="Becker A."/>
            <person name="Gohl D.M."/>
            <person name="Silverstein K.A.T."/>
            <person name="Koren S."/>
            <person name="Bechman K.B."/>
            <person name="Herman A."/>
            <person name="Abrahante J.E."/>
            <person name="Garbe J."/>
        </authorList>
    </citation>
    <scope>NUCLEOTIDE SEQUENCE</scope>
    <source>
        <strain evidence="2">Duluth1</strain>
        <tissue evidence="2">Whole animal</tissue>
    </source>
</reference>
<keyword evidence="1" id="KW-0472">Membrane</keyword>